<dbReference type="PANTHER" id="PTHR24559">
    <property type="entry name" value="TRANSPOSON TY3-I GAG-POL POLYPROTEIN"/>
    <property type="match status" value="1"/>
</dbReference>
<dbReference type="Gene3D" id="3.30.70.270">
    <property type="match status" value="1"/>
</dbReference>
<proteinExistence type="predicted"/>
<dbReference type="Pfam" id="PF00078">
    <property type="entry name" value="RVT_1"/>
    <property type="match status" value="1"/>
</dbReference>
<feature type="domain" description="Reverse transcriptase" evidence="1">
    <location>
        <begin position="92"/>
        <end position="159"/>
    </location>
</feature>
<dbReference type="Proteomes" id="UP001195483">
    <property type="component" value="Unassembled WGS sequence"/>
</dbReference>
<name>A0AAE0RVL2_9BIVA</name>
<dbReference type="InterPro" id="IPR043128">
    <property type="entry name" value="Rev_trsase/Diguanyl_cyclase"/>
</dbReference>
<dbReference type="InterPro" id="IPR043502">
    <property type="entry name" value="DNA/RNA_pol_sf"/>
</dbReference>
<comment type="caution">
    <text evidence="2">The sequence shown here is derived from an EMBL/GenBank/DDBJ whole genome shotgun (WGS) entry which is preliminary data.</text>
</comment>
<evidence type="ECO:0000313" key="2">
    <source>
        <dbReference type="EMBL" id="KAK3580497.1"/>
    </source>
</evidence>
<dbReference type="PANTHER" id="PTHR24559:SF454">
    <property type="entry name" value="RIBONUCLEASE H"/>
    <property type="match status" value="1"/>
</dbReference>
<reference evidence="2" key="1">
    <citation type="journal article" date="2021" name="Genome Biol. Evol.">
        <title>A High-Quality Reference Genome for a Parasitic Bivalve with Doubly Uniparental Inheritance (Bivalvia: Unionida).</title>
        <authorList>
            <person name="Smith C.H."/>
        </authorList>
    </citation>
    <scope>NUCLEOTIDE SEQUENCE</scope>
    <source>
        <strain evidence="2">CHS0354</strain>
    </source>
</reference>
<keyword evidence="3" id="KW-1185">Reference proteome</keyword>
<evidence type="ECO:0000259" key="1">
    <source>
        <dbReference type="Pfam" id="PF00078"/>
    </source>
</evidence>
<dbReference type="InterPro" id="IPR000477">
    <property type="entry name" value="RT_dom"/>
</dbReference>
<reference evidence="2" key="2">
    <citation type="journal article" date="2021" name="Genome Biol. Evol.">
        <title>Developing a high-quality reference genome for a parasitic bivalve with doubly uniparental inheritance (Bivalvia: Unionida).</title>
        <authorList>
            <person name="Smith C.H."/>
        </authorList>
    </citation>
    <scope>NUCLEOTIDE SEQUENCE</scope>
    <source>
        <strain evidence="2">CHS0354</strain>
        <tissue evidence="2">Mantle</tissue>
    </source>
</reference>
<gene>
    <name evidence="2" type="ORF">CHS0354_001095</name>
</gene>
<sequence length="159" mass="18703">MNHSYRGVLYHSWVIEQLLLEYDHLFPDVPTRTNKIYHDVEIVNSKPVKQHPYRIKPLKQKCLKKKEIQNLLENDFIKPSKSVWSSTCIFVLNKFTKTDSFRLPRIDDCIDRTGNAKYVTKFDLLKGFCQIPLTVSAKNISAFVTRNGLYRYKVMPFGM</sequence>
<dbReference type="Gene3D" id="3.10.10.10">
    <property type="entry name" value="HIV Type 1 Reverse Transcriptase, subunit A, domain 1"/>
    <property type="match status" value="1"/>
</dbReference>
<dbReference type="EMBL" id="JAEAOA010000114">
    <property type="protein sequence ID" value="KAK3580497.1"/>
    <property type="molecule type" value="Genomic_DNA"/>
</dbReference>
<dbReference type="AlphaFoldDB" id="A0AAE0RVL2"/>
<organism evidence="2 3">
    <name type="scientific">Potamilus streckersoni</name>
    <dbReference type="NCBI Taxonomy" id="2493646"/>
    <lineage>
        <taxon>Eukaryota</taxon>
        <taxon>Metazoa</taxon>
        <taxon>Spiralia</taxon>
        <taxon>Lophotrochozoa</taxon>
        <taxon>Mollusca</taxon>
        <taxon>Bivalvia</taxon>
        <taxon>Autobranchia</taxon>
        <taxon>Heteroconchia</taxon>
        <taxon>Palaeoheterodonta</taxon>
        <taxon>Unionida</taxon>
        <taxon>Unionoidea</taxon>
        <taxon>Unionidae</taxon>
        <taxon>Ambleminae</taxon>
        <taxon>Lampsilini</taxon>
        <taxon>Potamilus</taxon>
    </lineage>
</organism>
<accession>A0AAE0RVL2</accession>
<dbReference type="SUPFAM" id="SSF56672">
    <property type="entry name" value="DNA/RNA polymerases"/>
    <property type="match status" value="1"/>
</dbReference>
<evidence type="ECO:0000313" key="3">
    <source>
        <dbReference type="Proteomes" id="UP001195483"/>
    </source>
</evidence>
<protein>
    <recommendedName>
        <fullName evidence="1">Reverse transcriptase domain-containing protein</fullName>
    </recommendedName>
</protein>
<dbReference type="InterPro" id="IPR053134">
    <property type="entry name" value="RNA-dir_DNA_polymerase"/>
</dbReference>
<reference evidence="2" key="3">
    <citation type="submission" date="2023-05" db="EMBL/GenBank/DDBJ databases">
        <authorList>
            <person name="Smith C.H."/>
        </authorList>
    </citation>
    <scope>NUCLEOTIDE SEQUENCE</scope>
    <source>
        <strain evidence="2">CHS0354</strain>
        <tissue evidence="2">Mantle</tissue>
    </source>
</reference>